<protein>
    <submittedName>
        <fullName evidence="1">Uncharacterized protein</fullName>
    </submittedName>
</protein>
<accession>A0ABN8RZ98</accession>
<proteinExistence type="predicted"/>
<sequence length="232" mass="26623">MPRNDPSFMILCPDPQKVEQLEKYVRQLGSACDAGPKEEVQLASARMEEAIKSLDVIGKMKTFEEQNSQIPEFQDAKKVAETTLAKEGTHHHTLSTPVISREEKNIEQVINTIKNFTNPFIGQKLFETFEKDRIKDCFDVPDHFAYRIFKEYDDSDEDCGWEWKDDDNAWIPVMTTILTAPEAIIHLVKCKCVKERCTIKRCQCSKANMNCMDLCGFSDMGERCGKIPKDDN</sequence>
<evidence type="ECO:0000313" key="1">
    <source>
        <dbReference type="EMBL" id="CAH3182867.1"/>
    </source>
</evidence>
<name>A0ABN8RZ98_9CNID</name>
<dbReference type="Proteomes" id="UP001159427">
    <property type="component" value="Unassembled WGS sequence"/>
</dbReference>
<comment type="caution">
    <text evidence="1">The sequence shown here is derived from an EMBL/GenBank/DDBJ whole genome shotgun (WGS) entry which is preliminary data.</text>
</comment>
<dbReference type="EMBL" id="CALNXI010002092">
    <property type="protein sequence ID" value="CAH3182867.1"/>
    <property type="molecule type" value="Genomic_DNA"/>
</dbReference>
<evidence type="ECO:0000313" key="2">
    <source>
        <dbReference type="Proteomes" id="UP001159427"/>
    </source>
</evidence>
<gene>
    <name evidence="1" type="ORF">PEVE_00014463</name>
</gene>
<organism evidence="1 2">
    <name type="scientific">Porites evermanni</name>
    <dbReference type="NCBI Taxonomy" id="104178"/>
    <lineage>
        <taxon>Eukaryota</taxon>
        <taxon>Metazoa</taxon>
        <taxon>Cnidaria</taxon>
        <taxon>Anthozoa</taxon>
        <taxon>Hexacorallia</taxon>
        <taxon>Scleractinia</taxon>
        <taxon>Fungiina</taxon>
        <taxon>Poritidae</taxon>
        <taxon>Porites</taxon>
    </lineage>
</organism>
<reference evidence="1 2" key="1">
    <citation type="submission" date="2022-05" db="EMBL/GenBank/DDBJ databases">
        <authorList>
            <consortium name="Genoscope - CEA"/>
            <person name="William W."/>
        </authorList>
    </citation>
    <scope>NUCLEOTIDE SEQUENCE [LARGE SCALE GENOMIC DNA]</scope>
</reference>
<keyword evidence="2" id="KW-1185">Reference proteome</keyword>